<reference evidence="2 3" key="1">
    <citation type="journal article" date="2016" name="Genome Announc.">
        <title>Draft Whole-Genome Sequence of Trichoderma gamsii T6085, a Promising Biocontrol Agent of Fusarium Head Blight on Wheat.</title>
        <authorList>
            <person name="Baroncelli R."/>
            <person name="Zapparata A."/>
            <person name="Piaggeschi G."/>
            <person name="Sarrocco S."/>
            <person name="Vannacci G."/>
        </authorList>
    </citation>
    <scope>NUCLEOTIDE SEQUENCE [LARGE SCALE GENOMIC DNA]</scope>
    <source>
        <strain evidence="2 3">T6085</strain>
    </source>
</reference>
<gene>
    <name evidence="2" type="ORF">TGAM01_v206695</name>
</gene>
<organism evidence="2 3">
    <name type="scientific">Trichoderma gamsii</name>
    <dbReference type="NCBI Taxonomy" id="398673"/>
    <lineage>
        <taxon>Eukaryota</taxon>
        <taxon>Fungi</taxon>
        <taxon>Dikarya</taxon>
        <taxon>Ascomycota</taxon>
        <taxon>Pezizomycotina</taxon>
        <taxon>Sordariomycetes</taxon>
        <taxon>Hypocreomycetidae</taxon>
        <taxon>Hypocreales</taxon>
        <taxon>Hypocreaceae</taxon>
        <taxon>Trichoderma</taxon>
    </lineage>
</organism>
<feature type="domain" description="Heterokaryon incompatibility" evidence="1">
    <location>
        <begin position="207"/>
        <end position="352"/>
    </location>
</feature>
<keyword evidence="3" id="KW-1185">Reference proteome</keyword>
<accession>A0A2P4ZJB6</accession>
<evidence type="ECO:0000313" key="2">
    <source>
        <dbReference type="EMBL" id="PON24363.1"/>
    </source>
</evidence>
<comment type="caution">
    <text evidence="2">The sequence shown here is derived from an EMBL/GenBank/DDBJ whole genome shotgun (WGS) entry which is preliminary data.</text>
</comment>
<dbReference type="Pfam" id="PF06985">
    <property type="entry name" value="HET"/>
    <property type="match status" value="1"/>
</dbReference>
<dbReference type="STRING" id="398673.A0A2P4ZJB6"/>
<dbReference type="Proteomes" id="UP000054821">
    <property type="component" value="Unassembled WGS sequence"/>
</dbReference>
<protein>
    <recommendedName>
        <fullName evidence="1">Heterokaryon incompatibility domain-containing protein</fullName>
    </recommendedName>
</protein>
<proteinExistence type="predicted"/>
<evidence type="ECO:0000259" key="1">
    <source>
        <dbReference type="Pfam" id="PF06985"/>
    </source>
</evidence>
<dbReference type="PANTHER" id="PTHR33112:SF16">
    <property type="entry name" value="HETEROKARYON INCOMPATIBILITY DOMAIN-CONTAINING PROTEIN"/>
    <property type="match status" value="1"/>
</dbReference>
<evidence type="ECO:0000313" key="3">
    <source>
        <dbReference type="Proteomes" id="UP000054821"/>
    </source>
</evidence>
<dbReference type="AlphaFoldDB" id="A0A2P4ZJB6"/>
<dbReference type="InterPro" id="IPR010730">
    <property type="entry name" value="HET"/>
</dbReference>
<dbReference type="EMBL" id="JPDN02000023">
    <property type="protein sequence ID" value="PON24363.1"/>
    <property type="molecule type" value="Genomic_DNA"/>
</dbReference>
<dbReference type="RefSeq" id="XP_018657828.1">
    <property type="nucleotide sequence ID" value="XM_018808946.1"/>
</dbReference>
<dbReference type="PANTHER" id="PTHR33112">
    <property type="entry name" value="DOMAIN PROTEIN, PUTATIVE-RELATED"/>
    <property type="match status" value="1"/>
</dbReference>
<name>A0A2P4ZJB6_9HYPO</name>
<dbReference type="GeneID" id="29989029"/>
<sequence length="644" mass="73477">MSTPAEPHSCDLCQTRLTLTFGNYYSDQGWFELIEENYYATGEAYVFNIAYDEALSLADQGCELFKWLVTLRRDDTHSQSYLRAYFAHNSREQMVLDWVGELDDHIDGGTLERKLIVCAEKDELAAKEVTYRPPSLFPSSRETTTAIKSWLQECSETHTECQQLQNNTKSLGKLASAPRRLLHLSGNASHPIIRLQENYSRGRAPQYIALSYCWGGDQPFKLLNNLVQLWVKDMPYAPLPQTIKDAIQVTMDLGLQHLWIDALCIIQDSDQDKAEQISRMADIYEQAHVTISAARATAVPEGFLHSRYIAGEQSFRMPFTCEDGQPSAVILWQGREPDAWEPIDKRSWCLQESILSPRMLEYGTHNIRYHCARSRADDSQLQSDGWIGHSKTFAQLNMSHPLTSSVDWASLDDPYKFVQVWQTLVSHYTRRGLGWYQDKLLAISAIARKMSRSANKTYIAGLWREHLGELLLWHPNHDPDAQETPRRHATYVAPSWSWGSFNGEIDFTFGASLHLLELVSYEVVTTMANDEFSAVTAARLEIKTLLFRARIRKGFYGWSLWDEQTQDEVDGSIRFDVAEDAVDGEVAEDEQVLLALVMSQDALLLKKAQNTTSSGDVYTRIGIYREGQRSTNRPQWEMGQVVII</sequence>